<feature type="region of interest" description="Disordered" evidence="1">
    <location>
        <begin position="25"/>
        <end position="140"/>
    </location>
</feature>
<keyword evidence="3" id="KW-1185">Reference proteome</keyword>
<evidence type="ECO:0000256" key="1">
    <source>
        <dbReference type="SAM" id="MobiDB-lite"/>
    </source>
</evidence>
<feature type="compositionally biased region" description="Polar residues" evidence="1">
    <location>
        <begin position="117"/>
        <end position="140"/>
    </location>
</feature>
<dbReference type="EMBL" id="OX459126">
    <property type="protein sequence ID" value="CAI9117345.1"/>
    <property type="molecule type" value="Genomic_DNA"/>
</dbReference>
<accession>A0AAV1ECD4</accession>
<name>A0AAV1ECD4_OLDCO</name>
<sequence length="190" mass="20562">MAGLGKGGTQKKCSHILGVANLLQQQQLRRSGRLTPTKETSGFQLRDEDELETPEPDFRASKIRRTLDLSRETHGLGEDDSLSFTPLQNNEEQHASGEEPMNDGGQSRNESVHQEQTRGSSKSSSAPRGPTRQLSNVTNSDGGKKIVVEICQKSKLLVGASSQKLITKGGVLCANGHFLIAQLGDNIVRS</sequence>
<organism evidence="2 3">
    <name type="scientific">Oldenlandia corymbosa var. corymbosa</name>
    <dbReference type="NCBI Taxonomy" id="529605"/>
    <lineage>
        <taxon>Eukaryota</taxon>
        <taxon>Viridiplantae</taxon>
        <taxon>Streptophyta</taxon>
        <taxon>Embryophyta</taxon>
        <taxon>Tracheophyta</taxon>
        <taxon>Spermatophyta</taxon>
        <taxon>Magnoliopsida</taxon>
        <taxon>eudicotyledons</taxon>
        <taxon>Gunneridae</taxon>
        <taxon>Pentapetalae</taxon>
        <taxon>asterids</taxon>
        <taxon>lamiids</taxon>
        <taxon>Gentianales</taxon>
        <taxon>Rubiaceae</taxon>
        <taxon>Rubioideae</taxon>
        <taxon>Spermacoceae</taxon>
        <taxon>Hedyotis-Oldenlandia complex</taxon>
        <taxon>Oldenlandia</taxon>
    </lineage>
</organism>
<feature type="compositionally biased region" description="Basic and acidic residues" evidence="1">
    <location>
        <begin position="56"/>
        <end position="77"/>
    </location>
</feature>
<reference evidence="2" key="1">
    <citation type="submission" date="2023-03" db="EMBL/GenBank/DDBJ databases">
        <authorList>
            <person name="Julca I."/>
        </authorList>
    </citation>
    <scope>NUCLEOTIDE SEQUENCE</scope>
</reference>
<dbReference type="AlphaFoldDB" id="A0AAV1ECD4"/>
<protein>
    <submittedName>
        <fullName evidence="2">OLC1v1018721C1</fullName>
    </submittedName>
</protein>
<dbReference type="Proteomes" id="UP001161247">
    <property type="component" value="Chromosome 9"/>
</dbReference>
<proteinExistence type="predicted"/>
<evidence type="ECO:0000313" key="3">
    <source>
        <dbReference type="Proteomes" id="UP001161247"/>
    </source>
</evidence>
<gene>
    <name evidence="2" type="ORF">OLC1_LOCUS23420</name>
</gene>
<evidence type="ECO:0000313" key="2">
    <source>
        <dbReference type="EMBL" id="CAI9117345.1"/>
    </source>
</evidence>